<reference evidence="1 2" key="1">
    <citation type="submission" date="2011-03" db="EMBL/GenBank/DDBJ databases">
        <title>The complete genome of Archaeoglobus veneficus SNP6.</title>
        <authorList>
            <consortium name="US DOE Joint Genome Institute (JGI-PGF)"/>
            <person name="Lucas S."/>
            <person name="Copeland A."/>
            <person name="Lapidus A."/>
            <person name="Bruce D."/>
            <person name="Goodwin L."/>
            <person name="Pitluck S."/>
            <person name="Kyrpides N."/>
            <person name="Mavromatis K."/>
            <person name="Pagani I."/>
            <person name="Ivanova N."/>
            <person name="Mikhailova N."/>
            <person name="Lu M."/>
            <person name="Detter J.C."/>
            <person name="Tapia R."/>
            <person name="Han C."/>
            <person name="Land M."/>
            <person name="Hauser L."/>
            <person name="Markowitz V."/>
            <person name="Cheng J.-F."/>
            <person name="Hugenholtz P."/>
            <person name="Woyke T."/>
            <person name="Wu D."/>
            <person name="Spring S."/>
            <person name="Brambilla E."/>
            <person name="Klenk H.-P."/>
            <person name="Eisen J.A."/>
        </authorList>
    </citation>
    <scope>NUCLEOTIDE SEQUENCE [LARGE SCALE GENOMIC DNA]</scope>
    <source>
        <strain>SNP6</strain>
    </source>
</reference>
<dbReference type="KEGG" id="ave:Arcve_2058"/>
<gene>
    <name evidence="1" type="ordered locus">Arcve_2058</name>
</gene>
<dbReference type="HOGENOM" id="CLU_1792022_0_0_2"/>
<proteinExistence type="predicted"/>
<dbReference type="STRING" id="693661.Arcve_2058"/>
<dbReference type="GeneID" id="10395192"/>
<evidence type="ECO:0000313" key="1">
    <source>
        <dbReference type="EMBL" id="AEA48048.1"/>
    </source>
</evidence>
<dbReference type="Proteomes" id="UP000008136">
    <property type="component" value="Chromosome"/>
</dbReference>
<dbReference type="eggNOG" id="arCOG10366">
    <property type="taxonomic scope" value="Archaea"/>
</dbReference>
<organism evidence="1 2">
    <name type="scientific">Archaeoglobus veneficus (strain DSM 11195 / SNP6)</name>
    <dbReference type="NCBI Taxonomy" id="693661"/>
    <lineage>
        <taxon>Archaea</taxon>
        <taxon>Methanobacteriati</taxon>
        <taxon>Methanobacteriota</taxon>
        <taxon>Archaeoglobi</taxon>
        <taxon>Archaeoglobales</taxon>
        <taxon>Archaeoglobaceae</taxon>
        <taxon>Archaeoglobus</taxon>
    </lineage>
</organism>
<sequence>MITSNLHYRIHFFKKAAREAGLNGKLKITDIDNVITVNGRIRAVMEFKEKERHFTLYALPEFQYKTLRETANTLNADLILLFFDFEKEQYWLCHYKAGKIPVKEARYTKNGWFVFFGKGEGRFMTHNELFQYFVKLLKEWKHEA</sequence>
<dbReference type="AlphaFoldDB" id="F2KSH8"/>
<evidence type="ECO:0000313" key="2">
    <source>
        <dbReference type="Proteomes" id="UP000008136"/>
    </source>
</evidence>
<protein>
    <submittedName>
        <fullName evidence="1">Uncharacterized protein</fullName>
    </submittedName>
</protein>
<keyword evidence="2" id="KW-1185">Reference proteome</keyword>
<dbReference type="RefSeq" id="WP_013684699.1">
    <property type="nucleotide sequence ID" value="NC_015320.1"/>
</dbReference>
<name>F2KSH8_ARCVS</name>
<dbReference type="EMBL" id="CP002588">
    <property type="protein sequence ID" value="AEA48048.1"/>
    <property type="molecule type" value="Genomic_DNA"/>
</dbReference>
<accession>F2KSH8</accession>